<dbReference type="Gene3D" id="2.40.50.140">
    <property type="entry name" value="Nucleic acid-binding proteins"/>
    <property type="match status" value="2"/>
</dbReference>
<feature type="domain" description="Translation elongation factor P/YeiP central" evidence="4">
    <location>
        <begin position="68"/>
        <end position="123"/>
    </location>
</feature>
<dbReference type="GO" id="GO:0005829">
    <property type="term" value="C:cytosol"/>
    <property type="evidence" value="ECO:0007669"/>
    <property type="project" value="UniProtKB-ARBA"/>
</dbReference>
<dbReference type="InterPro" id="IPR012340">
    <property type="entry name" value="NA-bd_OB-fold"/>
</dbReference>
<dbReference type="SMART" id="SM00841">
    <property type="entry name" value="Elong-fact-P_C"/>
    <property type="match status" value="1"/>
</dbReference>
<dbReference type="InterPro" id="IPR013185">
    <property type="entry name" value="Transl_elong_KOW-like"/>
</dbReference>
<dbReference type="EMBL" id="FMSV02000528">
    <property type="protein sequence ID" value="SEH07323.1"/>
    <property type="molecule type" value="Genomic_DNA"/>
</dbReference>
<dbReference type="InterPro" id="IPR008991">
    <property type="entry name" value="Translation_prot_SH3-like_sf"/>
</dbReference>
<dbReference type="PIRSF" id="PIRSF005901">
    <property type="entry name" value="EF-P"/>
    <property type="match status" value="1"/>
</dbReference>
<dbReference type="GO" id="GO:0003746">
    <property type="term" value="F:translation elongation factor activity"/>
    <property type="evidence" value="ECO:0007669"/>
    <property type="project" value="UniProtKB-UniRule"/>
</dbReference>
<dbReference type="FunFam" id="2.40.50.140:FF:000004">
    <property type="entry name" value="Elongation factor P"/>
    <property type="match status" value="1"/>
</dbReference>
<dbReference type="NCBIfam" id="NF003392">
    <property type="entry name" value="PRK04542.1"/>
    <property type="match status" value="1"/>
</dbReference>
<evidence type="ECO:0000259" key="3">
    <source>
        <dbReference type="SMART" id="SM00841"/>
    </source>
</evidence>
<dbReference type="CDD" id="cd05794">
    <property type="entry name" value="S1_EF-P_repeat_2"/>
    <property type="match status" value="1"/>
</dbReference>
<keyword evidence="5" id="KW-0251">Elongation factor</keyword>
<dbReference type="InterPro" id="IPR015365">
    <property type="entry name" value="Elong-fact-P_C"/>
</dbReference>
<dbReference type="SMART" id="SM01185">
    <property type="entry name" value="EFP"/>
    <property type="match status" value="1"/>
</dbReference>
<sequence length="187" mass="20638">MKANEIKKGSVLQIDNQPIMIKQVQVQSPSSRSGSTLYKVKGKNIITRQKFERSFKGDEQVETVEFVRRPVQLLYQDSDGCTFMDSETYEQFIVSKNLIEEELTYVSEGLEGMQAFISNEQVLGIELPGTVTLEIVDSAPGIKGASASARSKPATLSTGLVVQVPEYLNPGERIKINTDNGAYISRG</sequence>
<comment type="similarity">
    <text evidence="1 2">Belongs to the elongation factor P family.</text>
</comment>
<evidence type="ECO:0000259" key="4">
    <source>
        <dbReference type="SMART" id="SM01185"/>
    </source>
</evidence>
<dbReference type="InterPro" id="IPR013852">
    <property type="entry name" value="Transl_elong_P/YeiP_CS"/>
</dbReference>
<dbReference type="GO" id="GO:0043043">
    <property type="term" value="P:peptide biosynthetic process"/>
    <property type="evidence" value="ECO:0007669"/>
    <property type="project" value="InterPro"/>
</dbReference>
<keyword evidence="6" id="KW-1185">Reference proteome</keyword>
<dbReference type="CDD" id="cd04470">
    <property type="entry name" value="S1_EF-P_repeat_1"/>
    <property type="match status" value="1"/>
</dbReference>
<dbReference type="AlphaFoldDB" id="A0A1H6FCG4"/>
<dbReference type="Pfam" id="PF09285">
    <property type="entry name" value="Elong-fact-P_C"/>
    <property type="match status" value="1"/>
</dbReference>
<dbReference type="InterPro" id="IPR020599">
    <property type="entry name" value="Transl_elong_fac_P/YeiP"/>
</dbReference>
<feature type="domain" description="Elongation factor P C-terminal" evidence="3">
    <location>
        <begin position="131"/>
        <end position="186"/>
    </location>
</feature>
<gene>
    <name evidence="5" type="primary">yeiP</name>
    <name evidence="5" type="ORF">MBHS_03198</name>
</gene>
<evidence type="ECO:0000313" key="5">
    <source>
        <dbReference type="EMBL" id="SEH07323.1"/>
    </source>
</evidence>
<dbReference type="Gene3D" id="2.30.30.30">
    <property type="match status" value="1"/>
</dbReference>
<name>A0A1H6FCG4_9GAMM</name>
<dbReference type="SUPFAM" id="SSF50249">
    <property type="entry name" value="Nucleic acid-binding proteins"/>
    <property type="match status" value="2"/>
</dbReference>
<accession>A0A1H6FCG4</accession>
<dbReference type="OrthoDB" id="9801844at2"/>
<dbReference type="RefSeq" id="WP_103920981.1">
    <property type="nucleotide sequence ID" value="NZ_FMSV02000528.1"/>
</dbReference>
<dbReference type="InterPro" id="IPR014722">
    <property type="entry name" value="Rib_uL2_dom2"/>
</dbReference>
<dbReference type="HAMAP" id="MF_00646">
    <property type="entry name" value="EFP"/>
    <property type="match status" value="1"/>
</dbReference>
<dbReference type="Proteomes" id="UP000236724">
    <property type="component" value="Unassembled WGS sequence"/>
</dbReference>
<dbReference type="NCBIfam" id="NF001810">
    <property type="entry name" value="PRK00529.1"/>
    <property type="match status" value="1"/>
</dbReference>
<evidence type="ECO:0000256" key="1">
    <source>
        <dbReference type="ARBA" id="ARBA00009479"/>
    </source>
</evidence>
<dbReference type="SUPFAM" id="SSF50104">
    <property type="entry name" value="Translation proteins SH3-like domain"/>
    <property type="match status" value="1"/>
</dbReference>
<dbReference type="PROSITE" id="PS01275">
    <property type="entry name" value="EFP"/>
    <property type="match status" value="1"/>
</dbReference>
<evidence type="ECO:0000313" key="6">
    <source>
        <dbReference type="Proteomes" id="UP000236724"/>
    </source>
</evidence>
<keyword evidence="5" id="KW-0648">Protein biosynthesis</keyword>
<dbReference type="PANTHER" id="PTHR30053:SF14">
    <property type="entry name" value="TRANSLATION ELONGATION FACTOR KOW-LIKE DOMAIN-CONTAINING PROTEIN"/>
    <property type="match status" value="1"/>
</dbReference>
<dbReference type="Pfam" id="PF08207">
    <property type="entry name" value="EFP_N"/>
    <property type="match status" value="1"/>
</dbReference>
<dbReference type="InterPro" id="IPR001059">
    <property type="entry name" value="Transl_elong_P/YeiP_cen"/>
</dbReference>
<organism evidence="5 6">
    <name type="scientific">Candidatus Venteria ishoeyi</name>
    <dbReference type="NCBI Taxonomy" id="1899563"/>
    <lineage>
        <taxon>Bacteria</taxon>
        <taxon>Pseudomonadati</taxon>
        <taxon>Pseudomonadota</taxon>
        <taxon>Gammaproteobacteria</taxon>
        <taxon>Thiotrichales</taxon>
        <taxon>Thiotrichaceae</taxon>
        <taxon>Venteria</taxon>
    </lineage>
</organism>
<dbReference type="PANTHER" id="PTHR30053">
    <property type="entry name" value="ELONGATION FACTOR P"/>
    <property type="match status" value="1"/>
</dbReference>
<protein>
    <recommendedName>
        <fullName evidence="2">Elongation factor P-like protein</fullName>
    </recommendedName>
</protein>
<reference evidence="5 6" key="1">
    <citation type="submission" date="2016-10" db="EMBL/GenBank/DDBJ databases">
        <authorList>
            <person name="de Groot N.N."/>
        </authorList>
    </citation>
    <scope>NUCLEOTIDE SEQUENCE [LARGE SCALE GENOMIC DNA]</scope>
    <source>
        <strain evidence="5">MBHS1</strain>
    </source>
</reference>
<dbReference type="InterPro" id="IPR011897">
    <property type="entry name" value="Transl_elong_p-like_YeiP"/>
</dbReference>
<dbReference type="Pfam" id="PF01132">
    <property type="entry name" value="EFP"/>
    <property type="match status" value="1"/>
</dbReference>
<evidence type="ECO:0000256" key="2">
    <source>
        <dbReference type="HAMAP-Rule" id="MF_00646"/>
    </source>
</evidence>
<proteinExistence type="inferred from homology"/>